<evidence type="ECO:0000313" key="1">
    <source>
        <dbReference type="EMBL" id="OXU19586.1"/>
    </source>
</evidence>
<sequence length="67" mass="7745">MLSLTRTHTIPIAALVHQYQSLHVSLFLFSLPRRHPSSAPVMFHIHVRYAHSRCSSGKIVQKLEEPW</sequence>
<dbReference type="Proteomes" id="UP000215335">
    <property type="component" value="Unassembled WGS sequence"/>
</dbReference>
<reference evidence="1 2" key="1">
    <citation type="journal article" date="2017" name="Curr. Biol.">
        <title>The Evolution of Venom by Co-option of Single-Copy Genes.</title>
        <authorList>
            <person name="Martinson E.O."/>
            <person name="Mrinalini"/>
            <person name="Kelkar Y.D."/>
            <person name="Chang C.H."/>
            <person name="Werren J.H."/>
        </authorList>
    </citation>
    <scope>NUCLEOTIDE SEQUENCE [LARGE SCALE GENOMIC DNA]</scope>
    <source>
        <strain evidence="1 2">Alberta</strain>
        <tissue evidence="1">Whole body</tissue>
    </source>
</reference>
<proteinExistence type="predicted"/>
<dbReference type="AlphaFoldDB" id="A0A232EMK6"/>
<keyword evidence="2" id="KW-1185">Reference proteome</keyword>
<comment type="caution">
    <text evidence="1">The sequence shown here is derived from an EMBL/GenBank/DDBJ whole genome shotgun (WGS) entry which is preliminary data.</text>
</comment>
<gene>
    <name evidence="1" type="ORF">TSAR_013438</name>
</gene>
<protein>
    <submittedName>
        <fullName evidence="1">Uncharacterized protein</fullName>
    </submittedName>
</protein>
<evidence type="ECO:0000313" key="2">
    <source>
        <dbReference type="Proteomes" id="UP000215335"/>
    </source>
</evidence>
<name>A0A232EMK6_9HYME</name>
<accession>A0A232EMK6</accession>
<organism evidence="1 2">
    <name type="scientific">Trichomalopsis sarcophagae</name>
    <dbReference type="NCBI Taxonomy" id="543379"/>
    <lineage>
        <taxon>Eukaryota</taxon>
        <taxon>Metazoa</taxon>
        <taxon>Ecdysozoa</taxon>
        <taxon>Arthropoda</taxon>
        <taxon>Hexapoda</taxon>
        <taxon>Insecta</taxon>
        <taxon>Pterygota</taxon>
        <taxon>Neoptera</taxon>
        <taxon>Endopterygota</taxon>
        <taxon>Hymenoptera</taxon>
        <taxon>Apocrita</taxon>
        <taxon>Proctotrupomorpha</taxon>
        <taxon>Chalcidoidea</taxon>
        <taxon>Pteromalidae</taxon>
        <taxon>Pteromalinae</taxon>
        <taxon>Trichomalopsis</taxon>
    </lineage>
</organism>
<dbReference type="EMBL" id="NNAY01003343">
    <property type="protein sequence ID" value="OXU19586.1"/>
    <property type="molecule type" value="Genomic_DNA"/>
</dbReference>